<dbReference type="InterPro" id="IPR011051">
    <property type="entry name" value="RmlC_Cupin_sf"/>
</dbReference>
<evidence type="ECO:0000256" key="1">
    <source>
        <dbReference type="ARBA" id="ARBA00022723"/>
    </source>
</evidence>
<dbReference type="InterPro" id="IPR051610">
    <property type="entry name" value="GPI/OXD"/>
</dbReference>
<reference evidence="3 4" key="1">
    <citation type="submission" date="2017-04" db="EMBL/GenBank/DDBJ databases">
        <authorList>
            <person name="Varghese N."/>
            <person name="Submissions S."/>
        </authorList>
    </citation>
    <scope>NUCLEOTIDE SEQUENCE [LARGE SCALE GENOMIC DNA]</scope>
    <source>
        <strain evidence="3 4">J12</strain>
    </source>
</reference>
<dbReference type="RefSeq" id="WP_016312534.1">
    <property type="nucleotide sequence ID" value="NZ_FXAE01000021.1"/>
</dbReference>
<gene>
    <name evidence="3" type="ORF">SAMN02744124_02285</name>
</gene>
<feature type="domain" description="Cupin type-2" evidence="2">
    <location>
        <begin position="45"/>
        <end position="114"/>
    </location>
</feature>
<dbReference type="Proteomes" id="UP000192939">
    <property type="component" value="Unassembled WGS sequence"/>
</dbReference>
<accession>A0ABY1LXU7</accession>
<protein>
    <submittedName>
        <fullName evidence="3">Uncharacterized conserved protein, cupin superfamily</fullName>
    </submittedName>
</protein>
<evidence type="ECO:0000313" key="4">
    <source>
        <dbReference type="Proteomes" id="UP000192939"/>
    </source>
</evidence>
<dbReference type="PANTHER" id="PTHR35848">
    <property type="entry name" value="OXALATE-BINDING PROTEIN"/>
    <property type="match status" value="1"/>
</dbReference>
<dbReference type="EMBL" id="FXAE01000021">
    <property type="protein sequence ID" value="SMF28796.1"/>
    <property type="molecule type" value="Genomic_DNA"/>
</dbReference>
<dbReference type="Pfam" id="PF07883">
    <property type="entry name" value="Cupin_2"/>
    <property type="match status" value="1"/>
</dbReference>
<dbReference type="InterPro" id="IPR013096">
    <property type="entry name" value="Cupin_2"/>
</dbReference>
<keyword evidence="4" id="KW-1185">Reference proteome</keyword>
<dbReference type="Gene3D" id="2.60.120.10">
    <property type="entry name" value="Jelly Rolls"/>
    <property type="match status" value="1"/>
</dbReference>
<keyword evidence="1" id="KW-0479">Metal-binding</keyword>
<evidence type="ECO:0000259" key="2">
    <source>
        <dbReference type="Pfam" id="PF07883"/>
    </source>
</evidence>
<name>A0ABY1LXU7_9BACL</name>
<comment type="caution">
    <text evidence="3">The sequence shown here is derived from an EMBL/GenBank/DDBJ whole genome shotgun (WGS) entry which is preliminary data.</text>
</comment>
<dbReference type="GeneID" id="43345063"/>
<proteinExistence type="predicted"/>
<organism evidence="3 4">
    <name type="scientific">Paenibacillus barengoltzii J12</name>
    <dbReference type="NCBI Taxonomy" id="935846"/>
    <lineage>
        <taxon>Bacteria</taxon>
        <taxon>Bacillati</taxon>
        <taxon>Bacillota</taxon>
        <taxon>Bacilli</taxon>
        <taxon>Bacillales</taxon>
        <taxon>Paenibacillaceae</taxon>
        <taxon>Paenibacillus</taxon>
    </lineage>
</organism>
<dbReference type="InterPro" id="IPR014710">
    <property type="entry name" value="RmlC-like_jellyroll"/>
</dbReference>
<dbReference type="SUPFAM" id="SSF51182">
    <property type="entry name" value="RmlC-like cupins"/>
    <property type="match status" value="1"/>
</dbReference>
<evidence type="ECO:0000313" key="3">
    <source>
        <dbReference type="EMBL" id="SMF28796.1"/>
    </source>
</evidence>
<sequence>MAHLYHADRVKYHQKQSPVPEFAWHTSERLAELAGSKHLTFDIRSLDPGKYSFPYHFHRSAEELFVILEGSAMLRTPEGHQEVHTGDIVFFEMGPSGAHQLFNHTEKPCKYLDIRTNMGLDICEYPDSGKINILPYQEVYESAGQVDYFKGEDQVAAKWAAKENGNEHEEPMERSK</sequence>